<dbReference type="Pfam" id="PF00580">
    <property type="entry name" value="UvrD-helicase"/>
    <property type="match status" value="1"/>
</dbReference>
<keyword evidence="3 5" id="KW-0347">Helicase</keyword>
<dbReference type="Gene3D" id="3.40.50.300">
    <property type="entry name" value="P-loop containing nucleotide triphosphate hydrolases"/>
    <property type="match status" value="1"/>
</dbReference>
<gene>
    <name evidence="7" type="ORF">JCM19241_3772</name>
</gene>
<evidence type="ECO:0000256" key="4">
    <source>
        <dbReference type="ARBA" id="ARBA00022840"/>
    </source>
</evidence>
<dbReference type="GO" id="GO:0005829">
    <property type="term" value="C:cytosol"/>
    <property type="evidence" value="ECO:0007669"/>
    <property type="project" value="TreeGrafter"/>
</dbReference>
<reference evidence="7 8" key="1">
    <citation type="submission" date="2015-01" db="EMBL/GenBank/DDBJ databases">
        <title>Vibrio sp. C94 JCM 19241 whole genome shotgun sequence.</title>
        <authorList>
            <person name="Sawabe T."/>
            <person name="Meirelles P."/>
            <person name="Feng G."/>
            <person name="Sayaka M."/>
            <person name="Hattori M."/>
            <person name="Ohkuma M."/>
        </authorList>
    </citation>
    <scope>NUCLEOTIDE SEQUENCE [LARGE SCALE GENOMIC DNA]</scope>
    <source>
        <strain evidence="8">JCM 19241</strain>
    </source>
</reference>
<dbReference type="PANTHER" id="PTHR11070">
    <property type="entry name" value="UVRD / RECB / PCRA DNA HELICASE FAMILY MEMBER"/>
    <property type="match status" value="1"/>
</dbReference>
<dbReference type="PANTHER" id="PTHR11070:SF23">
    <property type="entry name" value="RECBCD ENZYME SUBUNIT RECB"/>
    <property type="match status" value="1"/>
</dbReference>
<protein>
    <submittedName>
        <fullName evidence="7">Exodeoxyribonuclease V beta chain</fullName>
        <ecNumber evidence="7">3.1.11.5</ecNumber>
    </submittedName>
</protein>
<keyword evidence="2 5" id="KW-0378">Hydrolase</keyword>
<feature type="domain" description="UvrD-like helicase ATP-binding" evidence="6">
    <location>
        <begin position="6"/>
        <end position="229"/>
    </location>
</feature>
<organism evidence="7 8">
    <name type="scientific">Vibrio ishigakensis</name>
    <dbReference type="NCBI Taxonomy" id="1481914"/>
    <lineage>
        <taxon>Bacteria</taxon>
        <taxon>Pseudomonadati</taxon>
        <taxon>Pseudomonadota</taxon>
        <taxon>Gammaproteobacteria</taxon>
        <taxon>Vibrionales</taxon>
        <taxon>Vibrionaceae</taxon>
        <taxon>Vibrio</taxon>
    </lineage>
</organism>
<dbReference type="GO" id="GO:0003677">
    <property type="term" value="F:DNA binding"/>
    <property type="evidence" value="ECO:0007669"/>
    <property type="project" value="InterPro"/>
</dbReference>
<dbReference type="GO" id="GO:0005524">
    <property type="term" value="F:ATP binding"/>
    <property type="evidence" value="ECO:0007669"/>
    <property type="project" value="UniProtKB-UniRule"/>
</dbReference>
<evidence type="ECO:0000313" key="7">
    <source>
        <dbReference type="EMBL" id="GAM78434.1"/>
    </source>
</evidence>
<reference evidence="7 8" key="2">
    <citation type="submission" date="2015-01" db="EMBL/GenBank/DDBJ databases">
        <authorList>
            <consortium name="NBRP consortium"/>
            <person name="Sawabe T."/>
            <person name="Meirelles P."/>
            <person name="Feng G."/>
            <person name="Sayaka M."/>
            <person name="Hattori M."/>
            <person name="Ohkuma M."/>
        </authorList>
    </citation>
    <scope>NUCLEOTIDE SEQUENCE [LARGE SCALE GENOMIC DNA]</scope>
    <source>
        <strain evidence="8">JCM 19241</strain>
    </source>
</reference>
<keyword evidence="4 5" id="KW-0067">ATP-binding</keyword>
<dbReference type="GO" id="GO:0008854">
    <property type="term" value="F:exodeoxyribonuclease V activity"/>
    <property type="evidence" value="ECO:0007669"/>
    <property type="project" value="UniProtKB-EC"/>
</dbReference>
<dbReference type="InterPro" id="IPR000212">
    <property type="entry name" value="DNA_helicase_UvrD/REP"/>
</dbReference>
<comment type="caution">
    <text evidence="7">The sequence shown here is derived from an EMBL/GenBank/DDBJ whole genome shotgun (WGS) entry which is preliminary data.</text>
</comment>
<accession>A0A0B8QWH7</accession>
<dbReference type="EC" id="3.1.11.5" evidence="7"/>
<evidence type="ECO:0000256" key="1">
    <source>
        <dbReference type="ARBA" id="ARBA00022741"/>
    </source>
</evidence>
<dbReference type="EMBL" id="BBSC01000014">
    <property type="protein sequence ID" value="GAM78434.1"/>
    <property type="molecule type" value="Genomic_DNA"/>
</dbReference>
<dbReference type="AlphaFoldDB" id="A0A0B8QWH7"/>
<dbReference type="GO" id="GO:0000725">
    <property type="term" value="P:recombinational repair"/>
    <property type="evidence" value="ECO:0007669"/>
    <property type="project" value="TreeGrafter"/>
</dbReference>
<evidence type="ECO:0000259" key="6">
    <source>
        <dbReference type="PROSITE" id="PS51198"/>
    </source>
</evidence>
<dbReference type="InterPro" id="IPR027417">
    <property type="entry name" value="P-loop_NTPase"/>
</dbReference>
<dbReference type="InterPro" id="IPR014016">
    <property type="entry name" value="UvrD-like_ATP-bd"/>
</dbReference>
<proteinExistence type="predicted"/>
<dbReference type="STRING" id="1481914.JCM19241_3772"/>
<keyword evidence="1 5" id="KW-0547">Nucleotide-binding</keyword>
<dbReference type="GO" id="GO:0043138">
    <property type="term" value="F:3'-5' DNA helicase activity"/>
    <property type="evidence" value="ECO:0007669"/>
    <property type="project" value="TreeGrafter"/>
</dbReference>
<dbReference type="SUPFAM" id="SSF52540">
    <property type="entry name" value="P-loop containing nucleoside triphosphate hydrolases"/>
    <property type="match status" value="1"/>
</dbReference>
<evidence type="ECO:0000256" key="3">
    <source>
        <dbReference type="ARBA" id="ARBA00022806"/>
    </source>
</evidence>
<sequence>MNQTENITVNQLDAMTFPLHGMRLIEASAGTGKTFTIAGLYLRLLLGHGDQNSAHRAPLTVEQILVVTFTEAATAELRDRIRARIHQARIAFSRGHSDDPVIKPLLEQTQDRDLACALLLDAERQMDEAAIFTIHGFCQRMLTQNAFESGSRFSSELITDESELMSQVVADYWRREFYPLPEPLVDAVREMWRTPEALLKVIRTHLSGSERFIHAPGGADDLANAYKDS</sequence>
<dbReference type="Proteomes" id="UP000031666">
    <property type="component" value="Unassembled WGS sequence"/>
</dbReference>
<evidence type="ECO:0000313" key="8">
    <source>
        <dbReference type="Proteomes" id="UP000031666"/>
    </source>
</evidence>
<evidence type="ECO:0000256" key="5">
    <source>
        <dbReference type="PROSITE-ProRule" id="PRU00560"/>
    </source>
</evidence>
<name>A0A0B8QWH7_9VIBR</name>
<feature type="binding site" evidence="5">
    <location>
        <begin position="27"/>
        <end position="34"/>
    </location>
    <ligand>
        <name>ATP</name>
        <dbReference type="ChEBI" id="CHEBI:30616"/>
    </ligand>
</feature>
<dbReference type="PROSITE" id="PS51198">
    <property type="entry name" value="UVRD_HELICASE_ATP_BIND"/>
    <property type="match status" value="1"/>
</dbReference>
<dbReference type="GO" id="GO:0009338">
    <property type="term" value="C:exodeoxyribonuclease V complex"/>
    <property type="evidence" value="ECO:0007669"/>
    <property type="project" value="TreeGrafter"/>
</dbReference>
<evidence type="ECO:0000256" key="2">
    <source>
        <dbReference type="ARBA" id="ARBA00022801"/>
    </source>
</evidence>